<dbReference type="Pfam" id="PF03704">
    <property type="entry name" value="BTAD"/>
    <property type="match status" value="1"/>
</dbReference>
<dbReference type="PRINTS" id="PR00320">
    <property type="entry name" value="GPROTEINBRPT"/>
</dbReference>
<dbReference type="Pfam" id="PF23414">
    <property type="entry name" value="Beta-prop_EML_2"/>
    <property type="match status" value="1"/>
</dbReference>
<dbReference type="InterPro" id="IPR055442">
    <property type="entry name" value="Beta-prop_EML-like_2nd"/>
</dbReference>
<dbReference type="InterPro" id="IPR016032">
    <property type="entry name" value="Sig_transdc_resp-reg_C-effctor"/>
</dbReference>
<dbReference type="InterPro" id="IPR019775">
    <property type="entry name" value="WD40_repeat_CS"/>
</dbReference>
<evidence type="ECO:0000313" key="6">
    <source>
        <dbReference type="Proteomes" id="UP001482513"/>
    </source>
</evidence>
<proteinExistence type="predicted"/>
<dbReference type="SUPFAM" id="SSF52540">
    <property type="entry name" value="P-loop containing nucleoside triphosphate hydrolases"/>
    <property type="match status" value="1"/>
</dbReference>
<dbReference type="PANTHER" id="PTHR19848">
    <property type="entry name" value="WD40 REPEAT PROTEIN"/>
    <property type="match status" value="1"/>
</dbReference>
<feature type="repeat" description="WD" evidence="3">
    <location>
        <begin position="673"/>
        <end position="714"/>
    </location>
</feature>
<dbReference type="SMART" id="SM00320">
    <property type="entry name" value="WD40"/>
    <property type="match status" value="14"/>
</dbReference>
<dbReference type="RefSeq" id="WP_190701743.1">
    <property type="nucleotide sequence ID" value="NZ_JAMPKX010000003.1"/>
</dbReference>
<dbReference type="PROSITE" id="PS00678">
    <property type="entry name" value="WD_REPEATS_1"/>
    <property type="match status" value="7"/>
</dbReference>
<feature type="domain" description="Bacterial transcriptional activator" evidence="4">
    <location>
        <begin position="1258"/>
        <end position="1401"/>
    </location>
</feature>
<evidence type="ECO:0000256" key="3">
    <source>
        <dbReference type="PROSITE-ProRule" id="PRU00221"/>
    </source>
</evidence>
<evidence type="ECO:0000256" key="2">
    <source>
        <dbReference type="ARBA" id="ARBA00022737"/>
    </source>
</evidence>
<feature type="repeat" description="WD" evidence="3">
    <location>
        <begin position="548"/>
        <end position="588"/>
    </location>
</feature>
<dbReference type="PRINTS" id="PR00364">
    <property type="entry name" value="DISEASERSIST"/>
</dbReference>
<dbReference type="PANTHER" id="PTHR19848:SF8">
    <property type="entry name" value="F-BOX AND WD REPEAT DOMAIN CONTAINING 7"/>
    <property type="match status" value="1"/>
</dbReference>
<dbReference type="EMBL" id="JAMPKX010000003">
    <property type="protein sequence ID" value="MEP0947249.1"/>
    <property type="molecule type" value="Genomic_DNA"/>
</dbReference>
<keyword evidence="6" id="KW-1185">Reference proteome</keyword>
<keyword evidence="1 3" id="KW-0853">WD repeat</keyword>
<feature type="repeat" description="WD" evidence="3">
    <location>
        <begin position="797"/>
        <end position="829"/>
    </location>
</feature>
<dbReference type="InterPro" id="IPR036388">
    <property type="entry name" value="WH-like_DNA-bd_sf"/>
</dbReference>
<gene>
    <name evidence="5" type="ORF">NC992_10235</name>
</gene>
<accession>A0ABV0K394</accession>
<dbReference type="Gene3D" id="1.10.10.10">
    <property type="entry name" value="Winged helix-like DNA-binding domain superfamily/Winged helix DNA-binding domain"/>
    <property type="match status" value="1"/>
</dbReference>
<dbReference type="PROSITE" id="PS50082">
    <property type="entry name" value="WD_REPEATS_2"/>
    <property type="match status" value="14"/>
</dbReference>
<dbReference type="Gene3D" id="3.40.50.300">
    <property type="entry name" value="P-loop containing nucleotide triphosphate hydrolases"/>
    <property type="match status" value="1"/>
</dbReference>
<feature type="repeat" description="WD" evidence="3">
    <location>
        <begin position="1012"/>
        <end position="1053"/>
    </location>
</feature>
<dbReference type="PROSITE" id="PS50294">
    <property type="entry name" value="WD_REPEATS_REGION"/>
    <property type="match status" value="13"/>
</dbReference>
<evidence type="ECO:0000259" key="4">
    <source>
        <dbReference type="SMART" id="SM01043"/>
    </source>
</evidence>
<feature type="repeat" description="WD" evidence="3">
    <location>
        <begin position="506"/>
        <end position="547"/>
    </location>
</feature>
<dbReference type="SMART" id="SM01043">
    <property type="entry name" value="BTAD"/>
    <property type="match status" value="1"/>
</dbReference>
<name>A0ABV0K394_9CYAN</name>
<dbReference type="Pfam" id="PF00931">
    <property type="entry name" value="NB-ARC"/>
    <property type="match status" value="1"/>
</dbReference>
<keyword evidence="2" id="KW-0677">Repeat</keyword>
<feature type="repeat" description="WD" evidence="3">
    <location>
        <begin position="928"/>
        <end position="969"/>
    </location>
</feature>
<feature type="repeat" description="WD" evidence="3">
    <location>
        <begin position="970"/>
        <end position="1011"/>
    </location>
</feature>
<feature type="repeat" description="WD" evidence="3">
    <location>
        <begin position="464"/>
        <end position="505"/>
    </location>
</feature>
<dbReference type="InterPro" id="IPR036322">
    <property type="entry name" value="WD40_repeat_dom_sf"/>
</dbReference>
<organism evidence="5 6">
    <name type="scientific">Leptolyngbya subtilissima DQ-A4</name>
    <dbReference type="NCBI Taxonomy" id="2933933"/>
    <lineage>
        <taxon>Bacteria</taxon>
        <taxon>Bacillati</taxon>
        <taxon>Cyanobacteriota</taxon>
        <taxon>Cyanophyceae</taxon>
        <taxon>Leptolyngbyales</taxon>
        <taxon>Leptolyngbyaceae</taxon>
        <taxon>Leptolyngbya group</taxon>
        <taxon>Leptolyngbya</taxon>
    </lineage>
</organism>
<dbReference type="CDD" id="cd15831">
    <property type="entry name" value="BTAD"/>
    <property type="match status" value="1"/>
</dbReference>
<dbReference type="InterPro" id="IPR001680">
    <property type="entry name" value="WD40_rpt"/>
</dbReference>
<dbReference type="Proteomes" id="UP001482513">
    <property type="component" value="Unassembled WGS sequence"/>
</dbReference>
<evidence type="ECO:0000256" key="1">
    <source>
        <dbReference type="ARBA" id="ARBA00022574"/>
    </source>
</evidence>
<reference evidence="5 6" key="1">
    <citation type="submission" date="2022-04" db="EMBL/GenBank/DDBJ databases">
        <title>Positive selection, recombination, and allopatry shape intraspecific diversity of widespread and dominant cyanobacteria.</title>
        <authorList>
            <person name="Wei J."/>
            <person name="Shu W."/>
            <person name="Hu C."/>
        </authorList>
    </citation>
    <scope>NUCLEOTIDE SEQUENCE [LARGE SCALE GENOMIC DNA]</scope>
    <source>
        <strain evidence="5 6">DQ-A4</strain>
    </source>
</reference>
<dbReference type="Gene3D" id="1.25.40.10">
    <property type="entry name" value="Tetratricopeptide repeat domain"/>
    <property type="match status" value="1"/>
</dbReference>
<dbReference type="InterPro" id="IPR027417">
    <property type="entry name" value="P-loop_NTPase"/>
</dbReference>
<dbReference type="SUPFAM" id="SSF141571">
    <property type="entry name" value="Pentapeptide repeat-like"/>
    <property type="match status" value="1"/>
</dbReference>
<feature type="repeat" description="WD" evidence="3">
    <location>
        <begin position="589"/>
        <end position="630"/>
    </location>
</feature>
<dbReference type="Gene3D" id="2.130.10.10">
    <property type="entry name" value="YVTN repeat-like/Quinoprotein amine dehydrogenase"/>
    <property type="match status" value="6"/>
</dbReference>
<dbReference type="CDD" id="cd00200">
    <property type="entry name" value="WD40"/>
    <property type="match status" value="2"/>
</dbReference>
<feature type="repeat" description="WD" evidence="3">
    <location>
        <begin position="715"/>
        <end position="754"/>
    </location>
</feature>
<dbReference type="SUPFAM" id="SSF48452">
    <property type="entry name" value="TPR-like"/>
    <property type="match status" value="1"/>
</dbReference>
<sequence>MKSPLSSRPAIDWGEAPDVSVFFGREVEIATLSRWVVDDGCRLVAVLGMGGIGKTTLTAKLVETLVDLPQAPFERIIWRSLRHAPRLDELLEDLVGFVSDQHDTRGTLKQLLYWLRQTRCLLLLDNMETLLHEGERAGYFRDGYEDYGDLLQLVAETRHQSCVVLTSREQPAVVGMLAGNELPVRSHLLTGSLEAALALCEAKGLTGSDAEKRQLTHRYGNSPLALKIVATSIQSLFDGDIAEFLAEETVIFNGLQRLLDQQFRRLSELERTVMYWLAINRDWTSISELVADIQPPASRPQVLEVLESLRWRSLIETQSGRYSQQPVVMEYVSDQLIEQISHELASVEPVLFLRHALLKTTVNDYLRDSQRRLILQPIARQLSQTFSSESALEQQILLLLESVRGRETQMPGYGGGNLINLCAQLGLDLAGYDFSHLSLRHACLPKAKLHRVNFTQAHFIHTVFSQTFSSILSIAYSPDRTLLAAGDSNGGLRVWRLADYQLLLTVQGHTDWAKAVAFSPDGRTLASGGDDAMIHLWDITTGQAMLTLSGHTNYVQAIAFHPQGQLASGSHDGTLKLWDTHTGNAVATLVGHSAPVRAVAYSPDGTYLASGSSDCTVKLWDAATGSCLGTLEGHRDRIWTLAWHGDSKTLASGSSDKTIRLWDVATQTGLLTLYGHSQPVLAVDFSADGQLLASSSADQTIKLWEIPSGNALRTLRDHHDWVWAVAFNQPQLASGGDDQTLKFWDVQTGHCLKTLRGFTNQIFAVAFHPHQPWLVSGSLDGLVRLWNWQTGETLATLSGHSLWVRAAQFSPDGGTLASSSTDKTIRLWQGAIAQSPRERTSQILRGHTDSVRSLAWDPTSQWLASGSADCTIRLWQVATGQCLRVLSGHTNKVRSVAWNPVQPLLASGGDDETLRLWHTETGEQLRLLQGHDKWLLTVAWHPNGRWLASGGADQTIRLWDSASGELLQVFRGHRSQVQSVVFSPVEPILASASGDSTIRLWDIETGSVLRVLGGHTNQVQAVAFSADGQTLASSSNDGMIKLWRCATGEEVRSLQPERPYEGMVITGVQGLTAGQLAVLKELGAVDYASPPELPPAPPAASGQPAADSLWETASFPSHLTGYDPTLGWRGPVAESSIIGASLTPRRSEVGGSAPISVPVTGLQIQLFDGFSLRYSGEVVAVTSERSQALLAYLVLHPQSPHRRQQMAYCLYPDLGEAQARTALRKDLYNLRQALPEPDSFLHIEAQLVQWKSGSSFSLDVAAFEAALDRAEAAPAEDRANQQHDLETAIAHYSGALLPQLDYEWLAQARERLHQRYLEALDRLIAVLQQQQQYPQAIRYGQMLLQTDPLRESTYQALMQLHRQNGDRATAIQIYHQCMQVLQDELGLDPSADTQRIYQTLLQ</sequence>
<feature type="repeat" description="WD" evidence="3">
    <location>
        <begin position="755"/>
        <end position="796"/>
    </location>
</feature>
<feature type="repeat" description="WD" evidence="3">
    <location>
        <begin position="844"/>
        <end position="885"/>
    </location>
</feature>
<dbReference type="InterPro" id="IPR002182">
    <property type="entry name" value="NB-ARC"/>
</dbReference>
<dbReference type="InterPro" id="IPR005158">
    <property type="entry name" value="BTAD"/>
</dbReference>
<protein>
    <submittedName>
        <fullName evidence="5">NB-ARC domain-containing protein</fullName>
    </submittedName>
</protein>
<feature type="repeat" description="WD" evidence="3">
    <location>
        <begin position="886"/>
        <end position="927"/>
    </location>
</feature>
<dbReference type="Pfam" id="PF00400">
    <property type="entry name" value="WD40"/>
    <property type="match status" value="9"/>
</dbReference>
<evidence type="ECO:0000313" key="5">
    <source>
        <dbReference type="EMBL" id="MEP0947249.1"/>
    </source>
</evidence>
<dbReference type="InterPro" id="IPR020472">
    <property type="entry name" value="WD40_PAC1"/>
</dbReference>
<comment type="caution">
    <text evidence="5">The sequence shown here is derived from an EMBL/GenBank/DDBJ whole genome shotgun (WGS) entry which is preliminary data.</text>
</comment>
<dbReference type="InterPro" id="IPR011990">
    <property type="entry name" value="TPR-like_helical_dom_sf"/>
</dbReference>
<dbReference type="InterPro" id="IPR015943">
    <property type="entry name" value="WD40/YVTN_repeat-like_dom_sf"/>
</dbReference>
<feature type="repeat" description="WD" evidence="3">
    <location>
        <begin position="631"/>
        <end position="672"/>
    </location>
</feature>
<dbReference type="SUPFAM" id="SSF46894">
    <property type="entry name" value="C-terminal effector domain of the bipartite response regulators"/>
    <property type="match status" value="1"/>
</dbReference>
<dbReference type="SUPFAM" id="SSF50978">
    <property type="entry name" value="WD40 repeat-like"/>
    <property type="match status" value="3"/>
</dbReference>